<dbReference type="SUPFAM" id="SSF81321">
    <property type="entry name" value="Family A G protein-coupled receptor-like"/>
    <property type="match status" value="1"/>
</dbReference>
<feature type="transmembrane region" description="Helical" evidence="7">
    <location>
        <begin position="22"/>
        <end position="46"/>
    </location>
</feature>
<keyword evidence="10" id="KW-1185">Reference proteome</keyword>
<evidence type="ECO:0000256" key="3">
    <source>
        <dbReference type="ARBA" id="ARBA00022692"/>
    </source>
</evidence>
<dbReference type="PRINTS" id="PR00237">
    <property type="entry name" value="GPCRRHODOPSN"/>
</dbReference>
<keyword evidence="6" id="KW-0297">G-protein coupled receptor</keyword>
<dbReference type="GO" id="GO:0004930">
    <property type="term" value="F:G protein-coupled receptor activity"/>
    <property type="evidence" value="ECO:0007669"/>
    <property type="project" value="UniProtKB-KW"/>
</dbReference>
<keyword evidence="6" id="KW-0675">Receptor</keyword>
<evidence type="ECO:0000313" key="10">
    <source>
        <dbReference type="Proteomes" id="UP001159428"/>
    </source>
</evidence>
<evidence type="ECO:0000256" key="6">
    <source>
        <dbReference type="RuleBase" id="RU000688"/>
    </source>
</evidence>
<evidence type="ECO:0000256" key="1">
    <source>
        <dbReference type="ARBA" id="ARBA00004651"/>
    </source>
</evidence>
<reference evidence="9 10" key="1">
    <citation type="submission" date="2022-05" db="EMBL/GenBank/DDBJ databases">
        <authorList>
            <consortium name="Genoscope - CEA"/>
            <person name="William W."/>
        </authorList>
    </citation>
    <scope>NUCLEOTIDE SEQUENCE [LARGE SCALE GENOMIC DNA]</scope>
</reference>
<dbReference type="EMBL" id="CALNXJ010000004">
    <property type="protein sequence ID" value="CAH3038338.1"/>
    <property type="molecule type" value="Genomic_DNA"/>
</dbReference>
<dbReference type="Pfam" id="PF00001">
    <property type="entry name" value="7tm_1"/>
    <property type="match status" value="2"/>
</dbReference>
<feature type="transmembrane region" description="Helical" evidence="7">
    <location>
        <begin position="142"/>
        <end position="162"/>
    </location>
</feature>
<keyword evidence="3 6" id="KW-0812">Transmembrane</keyword>
<dbReference type="InterPro" id="IPR017452">
    <property type="entry name" value="GPCR_Rhodpsn_7TM"/>
</dbReference>
<keyword evidence="6" id="KW-0807">Transducer</keyword>
<evidence type="ECO:0000313" key="9">
    <source>
        <dbReference type="EMBL" id="CAH3038338.1"/>
    </source>
</evidence>
<feature type="transmembrane region" description="Helical" evidence="7">
    <location>
        <begin position="97"/>
        <end position="121"/>
    </location>
</feature>
<evidence type="ECO:0000256" key="7">
    <source>
        <dbReference type="SAM" id="Phobius"/>
    </source>
</evidence>
<dbReference type="PROSITE" id="PS50262">
    <property type="entry name" value="G_PROTEIN_RECEP_F1_2"/>
    <property type="match status" value="1"/>
</dbReference>
<name>A0AAU9VSS8_9CNID</name>
<dbReference type="InterPro" id="IPR000276">
    <property type="entry name" value="GPCR_Rhodpsn"/>
</dbReference>
<gene>
    <name evidence="9" type="ORF">PMEA_00021636</name>
</gene>
<evidence type="ECO:0000256" key="4">
    <source>
        <dbReference type="ARBA" id="ARBA00022989"/>
    </source>
</evidence>
<keyword evidence="2" id="KW-1003">Cell membrane</keyword>
<keyword evidence="5 7" id="KW-0472">Membrane</keyword>
<sequence>MFATEGQDKCMTVPPPTSLSSFTAAISALLAVVTVPCNVLVCLVILKCPPQFKNLRTPFTYFIVNLAMTDVLVGITTEPMSVVYHLMEARALSSTSFVRLLHLLYFLPCTVSVLSIMALTFERFFAIAKPLKYRRNVNHFRVFVVSGMIWILSPVFLSPYFAMGYRTFSFLFANVVILVTLCSLLYAYFKIIKTIQSRKKLRQETLRGFCFANQKATLFEEKLTSTFTCILILFAICYATPCLLIYIMNLCTNCSCEAIHWLRDTSFLCVICNSAINPFLYAWRLPSFRKGLRFMMLGISRKSSLPKNST</sequence>
<protein>
    <recommendedName>
        <fullName evidence="8">G-protein coupled receptors family 1 profile domain-containing protein</fullName>
    </recommendedName>
</protein>
<comment type="subcellular location">
    <subcellularLocation>
        <location evidence="1">Cell membrane</location>
        <topology evidence="1">Multi-pass membrane protein</topology>
    </subcellularLocation>
</comment>
<dbReference type="Gene3D" id="1.20.1070.10">
    <property type="entry name" value="Rhodopsin 7-helix transmembrane proteins"/>
    <property type="match status" value="1"/>
</dbReference>
<feature type="non-terminal residue" evidence="9">
    <location>
        <position position="310"/>
    </location>
</feature>
<dbReference type="CDD" id="cd00637">
    <property type="entry name" value="7tm_classA_rhodopsin-like"/>
    <property type="match status" value="1"/>
</dbReference>
<proteinExistence type="inferred from homology"/>
<dbReference type="PROSITE" id="PS00237">
    <property type="entry name" value="G_PROTEIN_RECEP_F1_1"/>
    <property type="match status" value="1"/>
</dbReference>
<evidence type="ECO:0000256" key="5">
    <source>
        <dbReference type="ARBA" id="ARBA00023136"/>
    </source>
</evidence>
<keyword evidence="4 7" id="KW-1133">Transmembrane helix</keyword>
<feature type="transmembrane region" description="Helical" evidence="7">
    <location>
        <begin position="168"/>
        <end position="189"/>
    </location>
</feature>
<dbReference type="Proteomes" id="UP001159428">
    <property type="component" value="Unassembled WGS sequence"/>
</dbReference>
<dbReference type="PANTHER" id="PTHR22750">
    <property type="entry name" value="G-PROTEIN COUPLED RECEPTOR"/>
    <property type="match status" value="1"/>
</dbReference>
<evidence type="ECO:0000259" key="8">
    <source>
        <dbReference type="PROSITE" id="PS50262"/>
    </source>
</evidence>
<feature type="transmembrane region" description="Helical" evidence="7">
    <location>
        <begin position="223"/>
        <end position="248"/>
    </location>
</feature>
<comment type="similarity">
    <text evidence="6">Belongs to the G-protein coupled receptor 1 family.</text>
</comment>
<dbReference type="AlphaFoldDB" id="A0AAU9VSS8"/>
<accession>A0AAU9VSS8</accession>
<comment type="caution">
    <text evidence="9">The sequence shown here is derived from an EMBL/GenBank/DDBJ whole genome shotgun (WGS) entry which is preliminary data.</text>
</comment>
<dbReference type="GO" id="GO:0005886">
    <property type="term" value="C:plasma membrane"/>
    <property type="evidence" value="ECO:0007669"/>
    <property type="project" value="UniProtKB-SubCell"/>
</dbReference>
<evidence type="ECO:0000256" key="2">
    <source>
        <dbReference type="ARBA" id="ARBA00022475"/>
    </source>
</evidence>
<organism evidence="9 10">
    <name type="scientific">Pocillopora meandrina</name>
    <dbReference type="NCBI Taxonomy" id="46732"/>
    <lineage>
        <taxon>Eukaryota</taxon>
        <taxon>Metazoa</taxon>
        <taxon>Cnidaria</taxon>
        <taxon>Anthozoa</taxon>
        <taxon>Hexacorallia</taxon>
        <taxon>Scleractinia</taxon>
        <taxon>Astrocoeniina</taxon>
        <taxon>Pocilloporidae</taxon>
        <taxon>Pocillopora</taxon>
    </lineage>
</organism>
<feature type="transmembrane region" description="Helical" evidence="7">
    <location>
        <begin position="58"/>
        <end position="77"/>
    </location>
</feature>
<feature type="domain" description="G-protein coupled receptors family 1 profile" evidence="8">
    <location>
        <begin position="37"/>
        <end position="281"/>
    </location>
</feature>